<evidence type="ECO:0000313" key="1">
    <source>
        <dbReference type="EMBL" id="EKC54401.1"/>
    </source>
</evidence>
<accession>K1T4P4</accession>
<proteinExistence type="predicted"/>
<gene>
    <name evidence="1" type="ORF">OBE_12108</name>
</gene>
<dbReference type="AlphaFoldDB" id="K1T4P4"/>
<organism evidence="1">
    <name type="scientific">human gut metagenome</name>
    <dbReference type="NCBI Taxonomy" id="408170"/>
    <lineage>
        <taxon>unclassified sequences</taxon>
        <taxon>metagenomes</taxon>
        <taxon>organismal metagenomes</taxon>
    </lineage>
</organism>
<sequence>MSDYIAGEVQDYIGTEMEFYDLVP</sequence>
<reference evidence="1" key="1">
    <citation type="journal article" date="2013" name="Environ. Microbiol.">
        <title>Microbiota from the distal guts of lean and obese adolescents exhibit partial functional redundancy besides clear differences in community structure.</title>
        <authorList>
            <person name="Ferrer M."/>
            <person name="Ruiz A."/>
            <person name="Lanza F."/>
            <person name="Haange S.B."/>
            <person name="Oberbach A."/>
            <person name="Till H."/>
            <person name="Bargiela R."/>
            <person name="Campoy C."/>
            <person name="Segura M.T."/>
            <person name="Richter M."/>
            <person name="von Bergen M."/>
            <person name="Seifert J."/>
            <person name="Suarez A."/>
        </authorList>
    </citation>
    <scope>NUCLEOTIDE SEQUENCE</scope>
</reference>
<name>K1T4P4_9ZZZZ</name>
<feature type="non-terminal residue" evidence="1">
    <location>
        <position position="24"/>
    </location>
</feature>
<comment type="caution">
    <text evidence="1">The sequence shown here is derived from an EMBL/GenBank/DDBJ whole genome shotgun (WGS) entry which is preliminary data.</text>
</comment>
<protein>
    <submittedName>
        <fullName evidence="1">Uncharacterized protein</fullName>
    </submittedName>
</protein>
<dbReference type="EMBL" id="AJWZ01008332">
    <property type="protein sequence ID" value="EKC54401.1"/>
    <property type="molecule type" value="Genomic_DNA"/>
</dbReference>